<keyword evidence="3" id="KW-0479">Metal-binding</keyword>
<keyword evidence="8" id="KW-1185">Reference proteome</keyword>
<dbReference type="PANTHER" id="PTHR42978:SF2">
    <property type="entry name" value="102 KBASES UNSTABLE REGION: FROM 1 TO 119443"/>
    <property type="match status" value="1"/>
</dbReference>
<proteinExistence type="inferred from homology"/>
<evidence type="ECO:0000256" key="1">
    <source>
        <dbReference type="ARBA" id="ARBA00001947"/>
    </source>
</evidence>
<evidence type="ECO:0000313" key="8">
    <source>
        <dbReference type="Proteomes" id="UP001589587"/>
    </source>
</evidence>
<gene>
    <name evidence="7" type="ORF">ACFFQ6_16315</name>
</gene>
<dbReference type="PANTHER" id="PTHR42978">
    <property type="entry name" value="QUORUM-QUENCHING LACTONASE YTNP-RELATED-RELATED"/>
    <property type="match status" value="1"/>
</dbReference>
<sequence>MQRTDTATTVRMWALEGGTLTFDGALLVLGGTGRHVIPVPTFLIQHSRGLVLFDTGLSPEAADDVETFYGPMSARVEMSFSDHQRVDRNLERLGFSTDEVTHVVLSHCHYDHTGGLHLFPNAKILVGEGEVAEALSPNSPFYRSSYRLEDLESMSDFDWNHLTEDYDLFADGSVRILLTPGHTRGHLSMLMRLDGGSLLLTGDATHLRCGLEQIKPMGHDYSTNQAVESLYRIRRFADAHAAQVWINHDPDDWNHYGPGPVVLGQA</sequence>
<keyword evidence="4" id="KW-0378">Hydrolase</keyword>
<comment type="similarity">
    <text evidence="2">Belongs to the metallo-beta-lactamase superfamily.</text>
</comment>
<evidence type="ECO:0000259" key="6">
    <source>
        <dbReference type="SMART" id="SM00849"/>
    </source>
</evidence>
<dbReference type="SMART" id="SM00849">
    <property type="entry name" value="Lactamase_B"/>
    <property type="match status" value="1"/>
</dbReference>
<keyword evidence="5" id="KW-0862">Zinc</keyword>
<protein>
    <submittedName>
        <fullName evidence="7">N-acyl homoserine lactonase family protein</fullName>
    </submittedName>
</protein>
<evidence type="ECO:0000256" key="4">
    <source>
        <dbReference type="ARBA" id="ARBA00022801"/>
    </source>
</evidence>
<dbReference type="InterPro" id="IPR036866">
    <property type="entry name" value="RibonucZ/Hydroxyglut_hydro"/>
</dbReference>
<feature type="domain" description="Metallo-beta-lactamase" evidence="6">
    <location>
        <begin position="38"/>
        <end position="240"/>
    </location>
</feature>
<dbReference type="InterPro" id="IPR051013">
    <property type="entry name" value="MBL_superfamily_lactonases"/>
</dbReference>
<reference evidence="7 8" key="1">
    <citation type="submission" date="2024-09" db="EMBL/GenBank/DDBJ databases">
        <authorList>
            <person name="Sun Q."/>
            <person name="Mori K."/>
        </authorList>
    </citation>
    <scope>NUCLEOTIDE SEQUENCE [LARGE SCALE GENOMIC DNA]</scope>
    <source>
        <strain evidence="7 8">JCM 11411</strain>
    </source>
</reference>
<dbReference type="InterPro" id="IPR001279">
    <property type="entry name" value="Metallo-B-lactamas"/>
</dbReference>
<name>A0ABV5XFL1_9NOCA</name>
<dbReference type="SUPFAM" id="SSF56281">
    <property type="entry name" value="Metallo-hydrolase/oxidoreductase"/>
    <property type="match status" value="1"/>
</dbReference>
<dbReference type="CDD" id="cd07729">
    <property type="entry name" value="AHL_lactonase_MBL-fold"/>
    <property type="match status" value="1"/>
</dbReference>
<dbReference type="RefSeq" id="WP_350491489.1">
    <property type="nucleotide sequence ID" value="NZ_JBHMAS010000039.1"/>
</dbReference>
<dbReference type="Pfam" id="PF00753">
    <property type="entry name" value="Lactamase_B"/>
    <property type="match status" value="1"/>
</dbReference>
<evidence type="ECO:0000256" key="5">
    <source>
        <dbReference type="ARBA" id="ARBA00022833"/>
    </source>
</evidence>
<organism evidence="7 8">
    <name type="scientific">Rhodococcus baikonurensis</name>
    <dbReference type="NCBI Taxonomy" id="172041"/>
    <lineage>
        <taxon>Bacteria</taxon>
        <taxon>Bacillati</taxon>
        <taxon>Actinomycetota</taxon>
        <taxon>Actinomycetes</taxon>
        <taxon>Mycobacteriales</taxon>
        <taxon>Nocardiaceae</taxon>
        <taxon>Rhodococcus</taxon>
        <taxon>Rhodococcus erythropolis group</taxon>
    </lineage>
</organism>
<evidence type="ECO:0000256" key="2">
    <source>
        <dbReference type="ARBA" id="ARBA00007749"/>
    </source>
</evidence>
<comment type="caution">
    <text evidence="7">The sequence shown here is derived from an EMBL/GenBank/DDBJ whole genome shotgun (WGS) entry which is preliminary data.</text>
</comment>
<dbReference type="Proteomes" id="UP001589587">
    <property type="component" value="Unassembled WGS sequence"/>
</dbReference>
<evidence type="ECO:0000313" key="7">
    <source>
        <dbReference type="EMBL" id="MFB9781260.1"/>
    </source>
</evidence>
<dbReference type="EMBL" id="JBHMAS010000039">
    <property type="protein sequence ID" value="MFB9781260.1"/>
    <property type="molecule type" value="Genomic_DNA"/>
</dbReference>
<evidence type="ECO:0000256" key="3">
    <source>
        <dbReference type="ARBA" id="ARBA00022723"/>
    </source>
</evidence>
<dbReference type="Gene3D" id="3.60.15.10">
    <property type="entry name" value="Ribonuclease Z/Hydroxyacylglutathione hydrolase-like"/>
    <property type="match status" value="1"/>
</dbReference>
<comment type="cofactor">
    <cofactor evidence="1">
        <name>Zn(2+)</name>
        <dbReference type="ChEBI" id="CHEBI:29105"/>
    </cofactor>
</comment>
<accession>A0ABV5XFL1</accession>